<evidence type="ECO:0000256" key="2">
    <source>
        <dbReference type="ARBA" id="ARBA00007069"/>
    </source>
</evidence>
<keyword evidence="4" id="KW-1003">Cell membrane</keyword>
<dbReference type="GO" id="GO:0005886">
    <property type="term" value="C:plasma membrane"/>
    <property type="evidence" value="ECO:0007669"/>
    <property type="project" value="UniProtKB-SubCell"/>
</dbReference>
<evidence type="ECO:0000256" key="4">
    <source>
        <dbReference type="ARBA" id="ARBA00022475"/>
    </source>
</evidence>
<evidence type="ECO:0000259" key="9">
    <source>
        <dbReference type="PROSITE" id="PS50928"/>
    </source>
</evidence>
<evidence type="ECO:0000256" key="1">
    <source>
        <dbReference type="ARBA" id="ARBA00004651"/>
    </source>
</evidence>
<dbReference type="SUPFAM" id="SSF161098">
    <property type="entry name" value="MetI-like"/>
    <property type="match status" value="1"/>
</dbReference>
<name>A0A381SH79_9ZZZZ</name>
<feature type="transmembrane region" description="Helical" evidence="8">
    <location>
        <begin position="79"/>
        <end position="99"/>
    </location>
</feature>
<dbReference type="Pfam" id="PF00528">
    <property type="entry name" value="BPD_transp_1"/>
    <property type="match status" value="1"/>
</dbReference>
<feature type="transmembrane region" description="Helical" evidence="8">
    <location>
        <begin position="24"/>
        <end position="44"/>
    </location>
</feature>
<keyword evidence="5 8" id="KW-0812">Transmembrane</keyword>
<keyword evidence="3" id="KW-0813">Transport</keyword>
<dbReference type="Gene3D" id="1.10.3720.10">
    <property type="entry name" value="MetI-like"/>
    <property type="match status" value="1"/>
</dbReference>
<evidence type="ECO:0000256" key="6">
    <source>
        <dbReference type="ARBA" id="ARBA00022989"/>
    </source>
</evidence>
<dbReference type="CDD" id="cd06261">
    <property type="entry name" value="TM_PBP2"/>
    <property type="match status" value="1"/>
</dbReference>
<evidence type="ECO:0000256" key="5">
    <source>
        <dbReference type="ARBA" id="ARBA00022692"/>
    </source>
</evidence>
<dbReference type="PROSITE" id="PS50928">
    <property type="entry name" value="ABC_TM1"/>
    <property type="match status" value="1"/>
</dbReference>
<evidence type="ECO:0000256" key="7">
    <source>
        <dbReference type="ARBA" id="ARBA00023136"/>
    </source>
</evidence>
<proteinExistence type="inferred from homology"/>
<dbReference type="GO" id="GO:0055085">
    <property type="term" value="P:transmembrane transport"/>
    <property type="evidence" value="ECO:0007669"/>
    <property type="project" value="InterPro"/>
</dbReference>
<feature type="transmembrane region" description="Helical" evidence="8">
    <location>
        <begin position="178"/>
        <end position="200"/>
    </location>
</feature>
<keyword evidence="7 8" id="KW-0472">Membrane</keyword>
<evidence type="ECO:0000256" key="8">
    <source>
        <dbReference type="SAM" id="Phobius"/>
    </source>
</evidence>
<reference evidence="10" key="1">
    <citation type="submission" date="2018-05" db="EMBL/GenBank/DDBJ databases">
        <authorList>
            <person name="Lanie J.A."/>
            <person name="Ng W.-L."/>
            <person name="Kazmierczak K.M."/>
            <person name="Andrzejewski T.M."/>
            <person name="Davidsen T.M."/>
            <person name="Wayne K.J."/>
            <person name="Tettelin H."/>
            <person name="Glass J.I."/>
            <person name="Rusch D."/>
            <person name="Podicherti R."/>
            <person name="Tsui H.-C.T."/>
            <person name="Winkler M.E."/>
        </authorList>
    </citation>
    <scope>NUCLEOTIDE SEQUENCE</scope>
</reference>
<comment type="similarity">
    <text evidence="2">Belongs to the binding-protein-dependent transport system permease family. CysTW subfamily.</text>
</comment>
<dbReference type="InterPro" id="IPR000515">
    <property type="entry name" value="MetI-like"/>
</dbReference>
<feature type="transmembrane region" description="Helical" evidence="8">
    <location>
        <begin position="120"/>
        <end position="145"/>
    </location>
</feature>
<protein>
    <recommendedName>
        <fullName evidence="9">ABC transmembrane type-1 domain-containing protein</fullName>
    </recommendedName>
</protein>
<organism evidence="10">
    <name type="scientific">marine metagenome</name>
    <dbReference type="NCBI Taxonomy" id="408172"/>
    <lineage>
        <taxon>unclassified sequences</taxon>
        <taxon>metagenomes</taxon>
        <taxon>ecological metagenomes</taxon>
    </lineage>
</organism>
<dbReference type="InterPro" id="IPR035906">
    <property type="entry name" value="MetI-like_sf"/>
</dbReference>
<gene>
    <name evidence="10" type="ORF">METZ01_LOCUS56180</name>
</gene>
<dbReference type="EMBL" id="UINC01003096">
    <property type="protein sequence ID" value="SVA03326.1"/>
    <property type="molecule type" value="Genomic_DNA"/>
</dbReference>
<evidence type="ECO:0000256" key="3">
    <source>
        <dbReference type="ARBA" id="ARBA00022448"/>
    </source>
</evidence>
<dbReference type="PANTHER" id="PTHR42929">
    <property type="entry name" value="INNER MEMBRANE ABC TRANSPORTER PERMEASE PROTEIN YDCU-RELATED-RELATED"/>
    <property type="match status" value="1"/>
</dbReference>
<dbReference type="AlphaFoldDB" id="A0A381SH79"/>
<sequence length="206" mass="23128">MSSCILLGYPVAYFLARYAGKFKYAILLMLIIPLFMSYIIKIYMMRSILGYSGLINKVLKMLDIIEKPLEFFLWNQNSVIITLVIILLPLIIIPTFISLDKIPTNIIEASFDLGCRPFQAFRYVIFPIGFPGLVVGSIFVFILALGDFVTPQLVGGTSGFTYGKIIYSNFGMAFNWPFGASLASILLFVSVIIIALTNYLTKKRKS</sequence>
<dbReference type="PANTHER" id="PTHR42929:SF1">
    <property type="entry name" value="INNER MEMBRANE ABC TRANSPORTER PERMEASE PROTEIN YDCU-RELATED"/>
    <property type="match status" value="1"/>
</dbReference>
<keyword evidence="6 8" id="KW-1133">Transmembrane helix</keyword>
<accession>A0A381SH79</accession>
<evidence type="ECO:0000313" key="10">
    <source>
        <dbReference type="EMBL" id="SVA03326.1"/>
    </source>
</evidence>
<comment type="subcellular location">
    <subcellularLocation>
        <location evidence="1">Cell membrane</location>
        <topology evidence="1">Multi-pass membrane protein</topology>
    </subcellularLocation>
</comment>
<feature type="domain" description="ABC transmembrane type-1" evidence="9">
    <location>
        <begin position="1"/>
        <end position="197"/>
    </location>
</feature>